<dbReference type="Pfam" id="PF01494">
    <property type="entry name" value="FAD_binding_3"/>
    <property type="match status" value="1"/>
</dbReference>
<evidence type="ECO:0000313" key="6">
    <source>
        <dbReference type="EMBL" id="QRG67444.1"/>
    </source>
</evidence>
<organism evidence="6 7">
    <name type="scientific">Brevibacillus choshinensis</name>
    <dbReference type="NCBI Taxonomy" id="54911"/>
    <lineage>
        <taxon>Bacteria</taxon>
        <taxon>Bacillati</taxon>
        <taxon>Bacillota</taxon>
        <taxon>Bacilli</taxon>
        <taxon>Bacillales</taxon>
        <taxon>Paenibacillaceae</taxon>
        <taxon>Brevibacillus</taxon>
    </lineage>
</organism>
<dbReference type="EMBL" id="CP069127">
    <property type="protein sequence ID" value="QRG67444.1"/>
    <property type="molecule type" value="Genomic_DNA"/>
</dbReference>
<evidence type="ECO:0000256" key="1">
    <source>
        <dbReference type="ARBA" id="ARBA00022630"/>
    </source>
</evidence>
<keyword evidence="2" id="KW-0274">FAD</keyword>
<accession>A0ABX7FMF9</accession>
<keyword evidence="7" id="KW-1185">Reference proteome</keyword>
<keyword evidence="3" id="KW-0560">Oxidoreductase</keyword>
<reference evidence="6 7" key="1">
    <citation type="submission" date="2021-01" db="EMBL/GenBank/DDBJ databases">
        <title>Identification of strong promoters based on the transcriptome of Brevibacillus choshinensis.</title>
        <authorList>
            <person name="Yao D."/>
            <person name="Zhang K."/>
            <person name="Wu J."/>
        </authorList>
    </citation>
    <scope>NUCLEOTIDE SEQUENCE [LARGE SCALE GENOMIC DNA]</scope>
    <source>
        <strain evidence="6 7">HPD31-SP3</strain>
    </source>
</reference>
<evidence type="ECO:0000259" key="5">
    <source>
        <dbReference type="Pfam" id="PF01494"/>
    </source>
</evidence>
<feature type="domain" description="FAD-binding" evidence="5">
    <location>
        <begin position="201"/>
        <end position="372"/>
    </location>
</feature>
<dbReference type="PANTHER" id="PTHR47178">
    <property type="entry name" value="MONOOXYGENASE, FAD-BINDING"/>
    <property type="match status" value="1"/>
</dbReference>
<dbReference type="Gene3D" id="3.50.50.60">
    <property type="entry name" value="FAD/NAD(P)-binding domain"/>
    <property type="match status" value="1"/>
</dbReference>
<protein>
    <submittedName>
        <fullName evidence="6">FAD-dependent monooxygenase</fullName>
    </submittedName>
</protein>
<dbReference type="SUPFAM" id="SSF51905">
    <property type="entry name" value="FAD/NAD(P)-binding domain"/>
    <property type="match status" value="1"/>
</dbReference>
<dbReference type="InterPro" id="IPR036188">
    <property type="entry name" value="FAD/NAD-bd_sf"/>
</dbReference>
<dbReference type="GO" id="GO:0004497">
    <property type="term" value="F:monooxygenase activity"/>
    <property type="evidence" value="ECO:0007669"/>
    <property type="project" value="UniProtKB-KW"/>
</dbReference>
<evidence type="ECO:0000256" key="2">
    <source>
        <dbReference type="ARBA" id="ARBA00022827"/>
    </source>
</evidence>
<proteinExistence type="predicted"/>
<evidence type="ECO:0000256" key="3">
    <source>
        <dbReference type="ARBA" id="ARBA00023002"/>
    </source>
</evidence>
<dbReference type="Pfam" id="PF13450">
    <property type="entry name" value="NAD_binding_8"/>
    <property type="match status" value="1"/>
</dbReference>
<dbReference type="PANTHER" id="PTHR47178:SF5">
    <property type="entry name" value="FAD-BINDING DOMAIN-CONTAINING PROTEIN"/>
    <property type="match status" value="1"/>
</dbReference>
<keyword evidence="1" id="KW-0285">Flavoprotein</keyword>
<name>A0ABX7FMF9_BRECH</name>
<evidence type="ECO:0000256" key="4">
    <source>
        <dbReference type="ARBA" id="ARBA00023033"/>
    </source>
</evidence>
<sequence length="438" mass="48383">MSEAPFHVIIIGGGIGGLCLAQGLKKAGVSVAVYERDRTAAARLQGYRIHINPNGSRALHACLPPHLYDAFLSTCGQASKRFGFYTEQMEELLSICRNESGGEPDPVQSHKSVSRMTLRQVLLAEMDNIVHFDKQFTCYRVGQEGKITAFFADGTSATGDMLVAADGGNSRVRQQFLPHAKRIDTGILIIAGKLLLTQETRRLLPVNLFDGPASVVAPNGLGMFVAVQEFVHDPKDVIYSIGGNSSEKQSSLLFENTKDHILWQFIARREKYPFQKDVTEADGCEMQKAVLTLIRDWDPRFQSLVRMADPSTITPLPIHSSVPIQPWETKTITLLGDAIHSMTPMRGIGANTALRDAELLCENVISAHRGEKPLLQAIRDYENKMVQYGFDAVRSSMKAARQATSENAVALAVMKSVFRLIQSLPPIKRLLFRNYGNA</sequence>
<dbReference type="PRINTS" id="PR00420">
    <property type="entry name" value="RNGMNOXGNASE"/>
</dbReference>
<dbReference type="RefSeq" id="WP_203354499.1">
    <property type="nucleotide sequence ID" value="NZ_CP069127.1"/>
</dbReference>
<evidence type="ECO:0000313" key="7">
    <source>
        <dbReference type="Proteomes" id="UP000596248"/>
    </source>
</evidence>
<dbReference type="Proteomes" id="UP000596248">
    <property type="component" value="Chromosome"/>
</dbReference>
<dbReference type="InterPro" id="IPR002938">
    <property type="entry name" value="FAD-bd"/>
</dbReference>
<keyword evidence="4 6" id="KW-0503">Monooxygenase</keyword>
<gene>
    <name evidence="6" type="ORF">JNE38_29120</name>
</gene>